<feature type="region of interest" description="Disordered" evidence="1">
    <location>
        <begin position="1"/>
        <end position="27"/>
    </location>
</feature>
<proteinExistence type="predicted"/>
<protein>
    <submittedName>
        <fullName evidence="2">Uncharacterized protein</fullName>
    </submittedName>
</protein>
<organism evidence="2 3">
    <name type="scientific">Cymbomonas tetramitiformis</name>
    <dbReference type="NCBI Taxonomy" id="36881"/>
    <lineage>
        <taxon>Eukaryota</taxon>
        <taxon>Viridiplantae</taxon>
        <taxon>Chlorophyta</taxon>
        <taxon>Pyramimonadophyceae</taxon>
        <taxon>Pyramimonadales</taxon>
        <taxon>Pyramimonadaceae</taxon>
        <taxon>Cymbomonas</taxon>
    </lineage>
</organism>
<feature type="compositionally biased region" description="Acidic residues" evidence="1">
    <location>
        <begin position="14"/>
        <end position="26"/>
    </location>
</feature>
<accession>A0AAE0FIU2</accession>
<dbReference type="EMBL" id="LGRX02017564">
    <property type="protein sequence ID" value="KAK3260617.1"/>
    <property type="molecule type" value="Genomic_DNA"/>
</dbReference>
<evidence type="ECO:0000313" key="2">
    <source>
        <dbReference type="EMBL" id="KAK3260617.1"/>
    </source>
</evidence>
<name>A0AAE0FIU2_9CHLO</name>
<feature type="compositionally biased region" description="Basic and acidic residues" evidence="1">
    <location>
        <begin position="1"/>
        <end position="13"/>
    </location>
</feature>
<sequence>MERWYDKFDKLDVSDSDEECQDEDPEAQEKFEDGVMIAVQEVLGDIGKQFTVIGGVAIGGDSSGDEKLSAILAKSGLGPSRRPDFLCHQMSVFNSVLWIRWISDVGPPYNDALFLCLPDMAAPTAVHVTEQTKELFMMDSLTKICQLAHLRGNNTLLLLAFRLLAPGLAKTSLTLYSFLKARTNSAKGDKDPSEAMLVAYDAGLKLLEEELSPSHVLVMNVTEALGNLCDSVGSNLDQHLDKVAAAQSSFQEAIRYYQKWLQREQTALSPGEGPLAGDAAERTVKLRLAGVLKRLHNKEEIRHAANIYRELGEEALADETANDAAAWNS</sequence>
<evidence type="ECO:0000313" key="3">
    <source>
        <dbReference type="Proteomes" id="UP001190700"/>
    </source>
</evidence>
<comment type="caution">
    <text evidence="2">The sequence shown here is derived from an EMBL/GenBank/DDBJ whole genome shotgun (WGS) entry which is preliminary data.</text>
</comment>
<keyword evidence="3" id="KW-1185">Reference proteome</keyword>
<dbReference type="AlphaFoldDB" id="A0AAE0FIU2"/>
<dbReference type="Proteomes" id="UP001190700">
    <property type="component" value="Unassembled WGS sequence"/>
</dbReference>
<gene>
    <name evidence="2" type="ORF">CYMTET_30435</name>
</gene>
<reference evidence="2 3" key="1">
    <citation type="journal article" date="2015" name="Genome Biol. Evol.">
        <title>Comparative Genomics of a Bacterivorous Green Alga Reveals Evolutionary Causalities and Consequences of Phago-Mixotrophic Mode of Nutrition.</title>
        <authorList>
            <person name="Burns J.A."/>
            <person name="Paasch A."/>
            <person name="Narechania A."/>
            <person name="Kim E."/>
        </authorList>
    </citation>
    <scope>NUCLEOTIDE SEQUENCE [LARGE SCALE GENOMIC DNA]</scope>
    <source>
        <strain evidence="2 3">PLY_AMNH</strain>
    </source>
</reference>
<evidence type="ECO:0000256" key="1">
    <source>
        <dbReference type="SAM" id="MobiDB-lite"/>
    </source>
</evidence>